<proteinExistence type="predicted"/>
<accession>A0A1I7YW59</accession>
<dbReference type="WBParaSite" id="L893_g20368.t1">
    <property type="protein sequence ID" value="L893_g20368.t1"/>
    <property type="gene ID" value="L893_g20368"/>
</dbReference>
<name>A0A1I7YW59_9BILA</name>
<organism evidence="1 2">
    <name type="scientific">Steinernema glaseri</name>
    <dbReference type="NCBI Taxonomy" id="37863"/>
    <lineage>
        <taxon>Eukaryota</taxon>
        <taxon>Metazoa</taxon>
        <taxon>Ecdysozoa</taxon>
        <taxon>Nematoda</taxon>
        <taxon>Chromadorea</taxon>
        <taxon>Rhabditida</taxon>
        <taxon>Tylenchina</taxon>
        <taxon>Panagrolaimomorpha</taxon>
        <taxon>Strongyloidoidea</taxon>
        <taxon>Steinernematidae</taxon>
        <taxon>Steinernema</taxon>
    </lineage>
</organism>
<reference evidence="2" key="1">
    <citation type="submission" date="2016-11" db="UniProtKB">
        <authorList>
            <consortium name="WormBaseParasite"/>
        </authorList>
    </citation>
    <scope>IDENTIFICATION</scope>
</reference>
<keyword evidence="1" id="KW-1185">Reference proteome</keyword>
<protein>
    <submittedName>
        <fullName evidence="2">Uncharacterized protein</fullName>
    </submittedName>
</protein>
<dbReference type="Proteomes" id="UP000095287">
    <property type="component" value="Unplaced"/>
</dbReference>
<evidence type="ECO:0000313" key="1">
    <source>
        <dbReference type="Proteomes" id="UP000095287"/>
    </source>
</evidence>
<dbReference type="AlphaFoldDB" id="A0A1I7YW59"/>
<evidence type="ECO:0000313" key="2">
    <source>
        <dbReference type="WBParaSite" id="L893_g20368.t1"/>
    </source>
</evidence>
<sequence length="85" mass="9093">MDFPLTFELPSTHPFGNSFMDSPVCANPQARRLSSLFSVLCTIASGSEILQGKTRAADHSRPKVSIANALFTSAGEVLSADLRLP</sequence>